<accession>A0ABR8ZA55</accession>
<dbReference type="EMBL" id="JACYFS010000001">
    <property type="protein sequence ID" value="MBD8082194.1"/>
    <property type="molecule type" value="Genomic_DNA"/>
</dbReference>
<evidence type="ECO:0000313" key="1">
    <source>
        <dbReference type="EMBL" id="MBD8082194.1"/>
    </source>
</evidence>
<keyword evidence="2" id="KW-1185">Reference proteome</keyword>
<name>A0ABR8ZA55_9FLAO</name>
<gene>
    <name evidence="1" type="ORF">IC610_07100</name>
</gene>
<dbReference type="RefSeq" id="WP_191735856.1">
    <property type="nucleotide sequence ID" value="NZ_JACYFS010000001.1"/>
</dbReference>
<protein>
    <submittedName>
        <fullName evidence="1">Uncharacterized protein</fullName>
    </submittedName>
</protein>
<dbReference type="Proteomes" id="UP000637299">
    <property type="component" value="Unassembled WGS sequence"/>
</dbReference>
<reference evidence="1 2" key="1">
    <citation type="submission" date="2020-09" db="EMBL/GenBank/DDBJ databases">
        <title>Genome seq and assembly of Chryseobacterium sp.</title>
        <authorList>
            <person name="Chhetri G."/>
        </authorList>
    </citation>
    <scope>NUCLEOTIDE SEQUENCE [LARGE SCALE GENOMIC DNA]</scope>
    <source>
        <strain evidence="1 2">GCR10</strain>
    </source>
</reference>
<organism evidence="1 2">
    <name type="scientific">Chryseobacterium caseinilyticum</name>
    <dbReference type="NCBI Taxonomy" id="2771428"/>
    <lineage>
        <taxon>Bacteria</taxon>
        <taxon>Pseudomonadati</taxon>
        <taxon>Bacteroidota</taxon>
        <taxon>Flavobacteriia</taxon>
        <taxon>Flavobacteriales</taxon>
        <taxon>Weeksellaceae</taxon>
        <taxon>Chryseobacterium group</taxon>
        <taxon>Chryseobacterium</taxon>
    </lineage>
</organism>
<sequence>MKKANIQSIDSEFNQRSEFNFKYFEISDYSNLTDEDLTNQLKSFADLSQQSSTGNKEITCFFYRKKTVGGYADEIRRAAEENEFGGIEGSEKDLVAKIRYRISGTEKLQDILIYKNNKMTKKTEFKN</sequence>
<evidence type="ECO:0000313" key="2">
    <source>
        <dbReference type="Proteomes" id="UP000637299"/>
    </source>
</evidence>
<proteinExistence type="predicted"/>
<comment type="caution">
    <text evidence="1">The sequence shown here is derived from an EMBL/GenBank/DDBJ whole genome shotgun (WGS) entry which is preliminary data.</text>
</comment>